<reference evidence="2 5" key="2">
    <citation type="submission" date="2017-12" db="EMBL/GenBank/DDBJ databases">
        <title>Pharmacopeia of the Arctic Ocean.</title>
        <authorList>
            <person name="Collins E."/>
            <person name="Ducluzeau A.-L."/>
        </authorList>
    </citation>
    <scope>NUCLEOTIDE SEQUENCE [LARGE SCALE GENOMIC DNA]</scope>
    <source>
        <strain evidence="2 5">DSM 23325</strain>
    </source>
</reference>
<dbReference type="EMBL" id="PJBV01000035">
    <property type="protein sequence ID" value="PKH37230.1"/>
    <property type="molecule type" value="Genomic_DNA"/>
</dbReference>
<protein>
    <submittedName>
        <fullName evidence="3">Uncharacterized protein</fullName>
    </submittedName>
</protein>
<dbReference type="RefSeq" id="WP_091193106.1">
    <property type="nucleotide sequence ID" value="NZ_FOKC01000001.1"/>
</dbReference>
<keyword evidence="1" id="KW-0472">Membrane</keyword>
<dbReference type="Proteomes" id="UP000233565">
    <property type="component" value="Unassembled WGS sequence"/>
</dbReference>
<evidence type="ECO:0000313" key="5">
    <source>
        <dbReference type="Proteomes" id="UP000233565"/>
    </source>
</evidence>
<feature type="transmembrane region" description="Helical" evidence="1">
    <location>
        <begin position="76"/>
        <end position="98"/>
    </location>
</feature>
<name>A0A1I0VGZ3_9ACTN</name>
<gene>
    <name evidence="2" type="ORF">CXG46_17255</name>
    <name evidence="3" type="ORF">SAMN05192575_101171</name>
</gene>
<feature type="transmembrane region" description="Helical" evidence="1">
    <location>
        <begin position="45"/>
        <end position="64"/>
    </location>
</feature>
<dbReference type="STRING" id="748909.SAMN05192575_101171"/>
<dbReference type="Proteomes" id="UP000199113">
    <property type="component" value="Unassembled WGS sequence"/>
</dbReference>
<keyword evidence="5" id="KW-1185">Reference proteome</keyword>
<evidence type="ECO:0000313" key="2">
    <source>
        <dbReference type="EMBL" id="PKH37230.1"/>
    </source>
</evidence>
<sequence length="99" mass="10908">MTSRTTADLVSSYVRSLRWQVPLALVAVLALWAFDVGGVRDVGPGRILLLGIGCLVVLSPLLWLRYEFTWERDRQLAVLLGWSIAWLVVGTVVMLALAG</sequence>
<dbReference type="AlphaFoldDB" id="A0A1I0VGZ3"/>
<reference evidence="3" key="1">
    <citation type="submission" date="2016-10" db="EMBL/GenBank/DDBJ databases">
        <authorList>
            <person name="de Groot N.N."/>
        </authorList>
    </citation>
    <scope>NUCLEOTIDE SEQUENCE [LARGE SCALE GENOMIC DNA]</scope>
    <source>
        <strain evidence="3">CGMCC 1.10697</strain>
    </source>
</reference>
<keyword evidence="1" id="KW-0812">Transmembrane</keyword>
<proteinExistence type="predicted"/>
<evidence type="ECO:0000256" key="1">
    <source>
        <dbReference type="SAM" id="Phobius"/>
    </source>
</evidence>
<accession>A0A1I0VGZ3</accession>
<evidence type="ECO:0000313" key="3">
    <source>
        <dbReference type="EMBL" id="SFA74846.1"/>
    </source>
</evidence>
<dbReference type="EMBL" id="FOKC01000001">
    <property type="protein sequence ID" value="SFA74846.1"/>
    <property type="molecule type" value="Genomic_DNA"/>
</dbReference>
<keyword evidence="1" id="KW-1133">Transmembrane helix</keyword>
<evidence type="ECO:0000313" key="4">
    <source>
        <dbReference type="Proteomes" id="UP000199113"/>
    </source>
</evidence>
<feature type="transmembrane region" description="Helical" evidence="1">
    <location>
        <begin position="21"/>
        <end position="39"/>
    </location>
</feature>
<organism evidence="3 4">
    <name type="scientific">Nocardioides alpinus</name>
    <dbReference type="NCBI Taxonomy" id="748909"/>
    <lineage>
        <taxon>Bacteria</taxon>
        <taxon>Bacillati</taxon>
        <taxon>Actinomycetota</taxon>
        <taxon>Actinomycetes</taxon>
        <taxon>Propionibacteriales</taxon>
        <taxon>Nocardioidaceae</taxon>
        <taxon>Nocardioides</taxon>
    </lineage>
</organism>